<accession>A0A9P7N816</accession>
<comment type="caution">
    <text evidence="9">The sequence shown here is derived from an EMBL/GenBank/DDBJ whole genome shotgun (WGS) entry which is preliminary data.</text>
</comment>
<evidence type="ECO:0000256" key="8">
    <source>
        <dbReference type="ARBA" id="ARBA00032266"/>
    </source>
</evidence>
<dbReference type="GO" id="GO:0030515">
    <property type="term" value="F:snoRNA binding"/>
    <property type="evidence" value="ECO:0007669"/>
    <property type="project" value="InterPro"/>
</dbReference>
<dbReference type="AlphaFoldDB" id="A0A9P7N816"/>
<dbReference type="GO" id="GO:0031118">
    <property type="term" value="P:rRNA pseudouridine synthesis"/>
    <property type="evidence" value="ECO:0007669"/>
    <property type="project" value="TreeGrafter"/>
</dbReference>
<organism evidence="9 10">
    <name type="scientific">Claviceps pusilla</name>
    <dbReference type="NCBI Taxonomy" id="123648"/>
    <lineage>
        <taxon>Eukaryota</taxon>
        <taxon>Fungi</taxon>
        <taxon>Dikarya</taxon>
        <taxon>Ascomycota</taxon>
        <taxon>Pezizomycotina</taxon>
        <taxon>Sordariomycetes</taxon>
        <taxon>Hypocreomycetidae</taxon>
        <taxon>Hypocreales</taxon>
        <taxon>Clavicipitaceae</taxon>
        <taxon>Claviceps</taxon>
    </lineage>
</organism>
<dbReference type="Gene3D" id="4.10.80.300">
    <property type="match status" value="1"/>
</dbReference>
<evidence type="ECO:0000256" key="6">
    <source>
        <dbReference type="ARBA" id="ARBA00030185"/>
    </source>
</evidence>
<dbReference type="Proteomes" id="UP000748025">
    <property type="component" value="Unassembled WGS sequence"/>
</dbReference>
<evidence type="ECO:0000256" key="4">
    <source>
        <dbReference type="ARBA" id="ARBA00022552"/>
    </source>
</evidence>
<dbReference type="SUPFAM" id="SSF144210">
    <property type="entry name" value="Nop10-like SnoRNP"/>
    <property type="match status" value="1"/>
</dbReference>
<protein>
    <recommendedName>
        <fullName evidence="2">H/ACA ribonucleoprotein complex subunit NOP10</fullName>
    </recommendedName>
    <alternativeName>
        <fullName evidence="6">Nucleolar protein 10</fullName>
    </alternativeName>
    <alternativeName>
        <fullName evidence="7">Nucleolar protein family A member 3</fullName>
    </alternativeName>
    <alternativeName>
        <fullName evidence="8">snoRNP protein NOP10</fullName>
    </alternativeName>
</protein>
<dbReference type="InterPro" id="IPR007264">
    <property type="entry name" value="H/ACA_rnp_Nop10"/>
</dbReference>
<keyword evidence="5" id="KW-0687">Ribonucleoprotein</keyword>
<dbReference type="PANTHER" id="PTHR13305:SF0">
    <property type="entry name" value="H_ACA RIBONUCLEOPROTEIN COMPLEX SUBUNIT 3"/>
    <property type="match status" value="1"/>
</dbReference>
<evidence type="ECO:0000256" key="1">
    <source>
        <dbReference type="ARBA" id="ARBA00009462"/>
    </source>
</evidence>
<keyword evidence="10" id="KW-1185">Reference proteome</keyword>
<dbReference type="PANTHER" id="PTHR13305">
    <property type="entry name" value="RIBOSOME BIOGENESIS PROTEIN NOP10"/>
    <property type="match status" value="1"/>
</dbReference>
<dbReference type="Pfam" id="PF04135">
    <property type="entry name" value="Nop10p"/>
    <property type="match status" value="1"/>
</dbReference>
<sequence>MHLMYTLDSNGNRLYTLKKIAHGQVTKSAHPARFSPDDKWSRQRVTTKKRFGLLLTQQSMFDVCPEARRKRRDSGYNAKIRIFKMVDGKGRHGCETGDGYRGRGKRKWWTSRGFNSVVCCARRGLVLASERTGGQGDEMGEV</sequence>
<dbReference type="GO" id="GO:0070034">
    <property type="term" value="F:telomerase RNA binding"/>
    <property type="evidence" value="ECO:0007669"/>
    <property type="project" value="TreeGrafter"/>
</dbReference>
<dbReference type="OrthoDB" id="13807at2759"/>
<dbReference type="InterPro" id="IPR036756">
    <property type="entry name" value="H/ACA_rnp_Nop10_sf"/>
</dbReference>
<comment type="similarity">
    <text evidence="1">Belongs to the NOP10 family.</text>
</comment>
<evidence type="ECO:0000256" key="2">
    <source>
        <dbReference type="ARBA" id="ARBA00021838"/>
    </source>
</evidence>
<evidence type="ECO:0000256" key="5">
    <source>
        <dbReference type="ARBA" id="ARBA00023274"/>
    </source>
</evidence>
<keyword evidence="3" id="KW-0690">Ribosome biogenesis</keyword>
<keyword evidence="4" id="KW-0698">rRNA processing</keyword>
<dbReference type="EMBL" id="SRPW01001530">
    <property type="protein sequence ID" value="KAG6000405.1"/>
    <property type="molecule type" value="Genomic_DNA"/>
</dbReference>
<evidence type="ECO:0000256" key="3">
    <source>
        <dbReference type="ARBA" id="ARBA00022517"/>
    </source>
</evidence>
<evidence type="ECO:0000256" key="7">
    <source>
        <dbReference type="ARBA" id="ARBA00031779"/>
    </source>
</evidence>
<evidence type="ECO:0000313" key="9">
    <source>
        <dbReference type="EMBL" id="KAG6000405.1"/>
    </source>
</evidence>
<dbReference type="GO" id="GO:0031120">
    <property type="term" value="P:snRNA pseudouridine synthesis"/>
    <property type="evidence" value="ECO:0007669"/>
    <property type="project" value="TreeGrafter"/>
</dbReference>
<dbReference type="GO" id="GO:0031429">
    <property type="term" value="C:box H/ACA snoRNP complex"/>
    <property type="evidence" value="ECO:0007669"/>
    <property type="project" value="TreeGrafter"/>
</dbReference>
<reference evidence="9" key="1">
    <citation type="journal article" date="2020" name="bioRxiv">
        <title>Whole genome comparisons of ergot fungi reveals the divergence and evolution of species within the genus Claviceps are the result of varying mechanisms driving genome evolution and host range expansion.</title>
        <authorList>
            <person name="Wyka S.A."/>
            <person name="Mondo S.J."/>
            <person name="Liu M."/>
            <person name="Dettman J."/>
            <person name="Nalam V."/>
            <person name="Broders K.D."/>
        </authorList>
    </citation>
    <scope>NUCLEOTIDE SEQUENCE</scope>
    <source>
        <strain evidence="9">CCC 602</strain>
    </source>
</reference>
<evidence type="ECO:0000313" key="10">
    <source>
        <dbReference type="Proteomes" id="UP000748025"/>
    </source>
</evidence>
<gene>
    <name evidence="9" type="ORF">E4U43_001607</name>
</gene>
<dbReference type="GO" id="GO:1904874">
    <property type="term" value="P:positive regulation of telomerase RNA localization to Cajal body"/>
    <property type="evidence" value="ECO:0007669"/>
    <property type="project" value="TreeGrafter"/>
</dbReference>
<proteinExistence type="inferred from homology"/>
<name>A0A9P7N816_9HYPO</name>